<comment type="caution">
    <text evidence="6">The sequence shown here is derived from an EMBL/GenBank/DDBJ whole genome shotgun (WGS) entry which is preliminary data.</text>
</comment>
<dbReference type="Gene3D" id="3.30.1050.10">
    <property type="entry name" value="SCP2 sterol-binding domain"/>
    <property type="match status" value="1"/>
</dbReference>
<evidence type="ECO:0000259" key="5">
    <source>
        <dbReference type="PROSITE" id="PS51118"/>
    </source>
</evidence>
<feature type="domain" description="HTH hxlR-type" evidence="5">
    <location>
        <begin position="11"/>
        <end position="109"/>
    </location>
</feature>
<dbReference type="OrthoDB" id="9792527at2"/>
<name>A0A5M3W120_9ACTN</name>
<evidence type="ECO:0000256" key="4">
    <source>
        <dbReference type="SAM" id="MobiDB-lite"/>
    </source>
</evidence>
<dbReference type="RefSeq" id="WP_155337138.1">
    <property type="nucleotide sequence ID" value="NZ_BAAABN010000047.1"/>
</dbReference>
<keyword evidence="7" id="KW-1185">Reference proteome</keyword>
<evidence type="ECO:0000313" key="7">
    <source>
        <dbReference type="Proteomes" id="UP000334990"/>
    </source>
</evidence>
<dbReference type="InterPro" id="IPR003033">
    <property type="entry name" value="SCP2_sterol-bd_dom"/>
</dbReference>
<dbReference type="SUPFAM" id="SSF46785">
    <property type="entry name" value="Winged helix' DNA-binding domain"/>
    <property type="match status" value="1"/>
</dbReference>
<dbReference type="Gene3D" id="1.10.10.10">
    <property type="entry name" value="Winged helix-like DNA-binding domain superfamily/Winged helix DNA-binding domain"/>
    <property type="match status" value="1"/>
</dbReference>
<feature type="region of interest" description="Disordered" evidence="4">
    <location>
        <begin position="212"/>
        <end position="236"/>
    </location>
</feature>
<dbReference type="Proteomes" id="UP000334990">
    <property type="component" value="Unassembled WGS sequence"/>
</dbReference>
<keyword evidence="2" id="KW-0238">DNA-binding</keyword>
<evidence type="ECO:0000256" key="2">
    <source>
        <dbReference type="ARBA" id="ARBA00023125"/>
    </source>
</evidence>
<protein>
    <submittedName>
        <fullName evidence="6">HxlR family transcriptional regulator</fullName>
    </submittedName>
</protein>
<dbReference type="InterPro" id="IPR036527">
    <property type="entry name" value="SCP2_sterol-bd_dom_sf"/>
</dbReference>
<accession>A0A5M3W120</accession>
<dbReference type="Pfam" id="PF01638">
    <property type="entry name" value="HxlR"/>
    <property type="match status" value="1"/>
</dbReference>
<dbReference type="PROSITE" id="PS51118">
    <property type="entry name" value="HTH_HXLR"/>
    <property type="match status" value="1"/>
</dbReference>
<evidence type="ECO:0000256" key="3">
    <source>
        <dbReference type="ARBA" id="ARBA00023163"/>
    </source>
</evidence>
<dbReference type="PANTHER" id="PTHR33204:SF18">
    <property type="entry name" value="TRANSCRIPTIONAL REGULATORY PROTEIN"/>
    <property type="match status" value="1"/>
</dbReference>
<dbReference type="InterPro" id="IPR002577">
    <property type="entry name" value="HTH_HxlR"/>
</dbReference>
<evidence type="ECO:0000313" key="6">
    <source>
        <dbReference type="EMBL" id="GES00811.1"/>
    </source>
</evidence>
<organism evidence="6 7">
    <name type="scientific">Acrocarpospora corrugata</name>
    <dbReference type="NCBI Taxonomy" id="35763"/>
    <lineage>
        <taxon>Bacteria</taxon>
        <taxon>Bacillati</taxon>
        <taxon>Actinomycetota</taxon>
        <taxon>Actinomycetes</taxon>
        <taxon>Streptosporangiales</taxon>
        <taxon>Streptosporangiaceae</taxon>
        <taxon>Acrocarpospora</taxon>
    </lineage>
</organism>
<proteinExistence type="predicted"/>
<keyword evidence="3" id="KW-0804">Transcription</keyword>
<dbReference type="PANTHER" id="PTHR33204">
    <property type="entry name" value="TRANSCRIPTIONAL REGULATOR, MARR FAMILY"/>
    <property type="match status" value="1"/>
</dbReference>
<gene>
    <name evidence="6" type="ORF">Acor_28750</name>
</gene>
<dbReference type="InterPro" id="IPR036390">
    <property type="entry name" value="WH_DNA-bd_sf"/>
</dbReference>
<dbReference type="Pfam" id="PF02036">
    <property type="entry name" value="SCP2"/>
    <property type="match status" value="1"/>
</dbReference>
<dbReference type="SUPFAM" id="SSF55718">
    <property type="entry name" value="SCP-like"/>
    <property type="match status" value="1"/>
</dbReference>
<sequence>MPTSRSYGDACGIARALDVVGERWALLVVRELLLGPQRFTELRQALAGASSNLLADRLRELEARDVLRRRKLPPPASSWVYELTEHGRELEPIVLALGAWGVRVPLPPPPTTLSATSVMLFLRAAAHPDPAAPATTCRIELDDRVWTVHTAAGQLQVEPGEPTSADARLRTDPKTLNALLNDPTTLDTAISDGSAVATGDLSALRSLLHAPTRSHQGRARPPHLDIGWSWKSPDNR</sequence>
<evidence type="ECO:0000256" key="1">
    <source>
        <dbReference type="ARBA" id="ARBA00023015"/>
    </source>
</evidence>
<dbReference type="InterPro" id="IPR036388">
    <property type="entry name" value="WH-like_DNA-bd_sf"/>
</dbReference>
<dbReference type="AlphaFoldDB" id="A0A5M3W120"/>
<dbReference type="EMBL" id="BLAD01000047">
    <property type="protein sequence ID" value="GES00811.1"/>
    <property type="molecule type" value="Genomic_DNA"/>
</dbReference>
<dbReference type="GO" id="GO:0003677">
    <property type="term" value="F:DNA binding"/>
    <property type="evidence" value="ECO:0007669"/>
    <property type="project" value="UniProtKB-KW"/>
</dbReference>
<reference evidence="6 7" key="1">
    <citation type="submission" date="2019-10" db="EMBL/GenBank/DDBJ databases">
        <title>Whole genome shotgun sequence of Acrocarpospora corrugata NBRC 13972.</title>
        <authorList>
            <person name="Ichikawa N."/>
            <person name="Kimura A."/>
            <person name="Kitahashi Y."/>
            <person name="Komaki H."/>
            <person name="Oguchi A."/>
        </authorList>
    </citation>
    <scope>NUCLEOTIDE SEQUENCE [LARGE SCALE GENOMIC DNA]</scope>
    <source>
        <strain evidence="6 7">NBRC 13972</strain>
    </source>
</reference>
<keyword evidence="1" id="KW-0805">Transcription regulation</keyword>